<dbReference type="PANTHER" id="PTHR22306">
    <property type="entry name" value="CHROMOSOME 7 OPEN READING FRAME 50"/>
    <property type="match status" value="1"/>
</dbReference>
<accession>A0ABV2ATV6</accession>
<dbReference type="Proteomes" id="UP001439008">
    <property type="component" value="Unassembled WGS sequence"/>
</dbReference>
<protein>
    <recommendedName>
        <fullName evidence="2">WKF domain-containing protein</fullName>
    </recommendedName>
</protein>
<sequence length="151" mass="18002">MRRLNKKERAKRIKKDSTKQSKKKRIRKRETAKSDKILPENKNEDNSTAKTKTTDSQIAKKAKIYLKKWKKSKDWKFNKNLQNKIFVIATNEKILKNKYFRIFLKYIEKSNGNCRNLLRIEMEKILENSKSVSITDKITRAKQILKILTIS</sequence>
<dbReference type="EMBL" id="JBDODL010004621">
    <property type="protein sequence ID" value="MES1923089.1"/>
    <property type="molecule type" value="Genomic_DNA"/>
</dbReference>
<name>A0ABV2ATV6_9EUKA</name>
<gene>
    <name evidence="3" type="ORF">MHBO_004628</name>
</gene>
<dbReference type="InterPro" id="IPR019327">
    <property type="entry name" value="WKF"/>
</dbReference>
<evidence type="ECO:0000259" key="2">
    <source>
        <dbReference type="Pfam" id="PF10180"/>
    </source>
</evidence>
<dbReference type="PANTHER" id="PTHR22306:SF2">
    <property type="entry name" value="CHROMOSOME 7 OPEN READING FRAME 50"/>
    <property type="match status" value="1"/>
</dbReference>
<dbReference type="Pfam" id="PF10180">
    <property type="entry name" value="WKF"/>
    <property type="match status" value="1"/>
</dbReference>
<evidence type="ECO:0000313" key="4">
    <source>
        <dbReference type="Proteomes" id="UP001439008"/>
    </source>
</evidence>
<feature type="region of interest" description="Disordered" evidence="1">
    <location>
        <begin position="1"/>
        <end position="55"/>
    </location>
</feature>
<evidence type="ECO:0000313" key="3">
    <source>
        <dbReference type="EMBL" id="MES1923089.1"/>
    </source>
</evidence>
<keyword evidence="4" id="KW-1185">Reference proteome</keyword>
<organism evidence="3 4">
    <name type="scientific">Bonamia ostreae</name>
    <dbReference type="NCBI Taxonomy" id="126728"/>
    <lineage>
        <taxon>Eukaryota</taxon>
        <taxon>Sar</taxon>
        <taxon>Rhizaria</taxon>
        <taxon>Endomyxa</taxon>
        <taxon>Ascetosporea</taxon>
        <taxon>Haplosporida</taxon>
        <taxon>Bonamia</taxon>
    </lineage>
</organism>
<feature type="compositionally biased region" description="Basic residues" evidence="1">
    <location>
        <begin position="1"/>
        <end position="28"/>
    </location>
</feature>
<feature type="compositionally biased region" description="Basic and acidic residues" evidence="1">
    <location>
        <begin position="29"/>
        <end position="47"/>
    </location>
</feature>
<evidence type="ECO:0000256" key="1">
    <source>
        <dbReference type="SAM" id="MobiDB-lite"/>
    </source>
</evidence>
<feature type="domain" description="WKF" evidence="2">
    <location>
        <begin position="65"/>
        <end position="125"/>
    </location>
</feature>
<reference evidence="3 4" key="1">
    <citation type="journal article" date="2024" name="BMC Biol.">
        <title>Comparative genomics of Ascetosporea gives new insight into the evolutionary basis for animal parasitism in Rhizaria.</title>
        <authorList>
            <person name="Hiltunen Thoren M."/>
            <person name="Onut-Brannstrom I."/>
            <person name="Alfjorden A."/>
            <person name="Peckova H."/>
            <person name="Swords F."/>
            <person name="Hooper C."/>
            <person name="Holzer A.S."/>
            <person name="Bass D."/>
            <person name="Burki F."/>
        </authorList>
    </citation>
    <scope>NUCLEOTIDE SEQUENCE [LARGE SCALE GENOMIC DNA]</scope>
    <source>
        <strain evidence="3">20-A016</strain>
    </source>
</reference>
<comment type="caution">
    <text evidence="3">The sequence shown here is derived from an EMBL/GenBank/DDBJ whole genome shotgun (WGS) entry which is preliminary data.</text>
</comment>
<proteinExistence type="predicted"/>